<evidence type="ECO:0000256" key="1">
    <source>
        <dbReference type="ARBA" id="ARBA00004167"/>
    </source>
</evidence>
<dbReference type="STRING" id="88036.D8SAM1"/>
<keyword evidence="6 7" id="KW-0472">Membrane</keyword>
<comment type="subcellular location">
    <subcellularLocation>
        <location evidence="1">Membrane</location>
        <topology evidence="1">Single-pass membrane protein</topology>
    </subcellularLocation>
</comment>
<evidence type="ECO:0000313" key="9">
    <source>
        <dbReference type="Proteomes" id="UP000001514"/>
    </source>
</evidence>
<dbReference type="eggNOG" id="ENOG502S1GH">
    <property type="taxonomic scope" value="Eukaryota"/>
</dbReference>
<dbReference type="InterPro" id="IPR053333">
    <property type="entry name" value="Cytochrome_b6-f_sub7"/>
</dbReference>
<keyword evidence="3 7" id="KW-0812">Transmembrane</keyword>
<feature type="transmembrane region" description="Helical" evidence="7">
    <location>
        <begin position="85"/>
        <end position="104"/>
    </location>
</feature>
<dbReference type="AlphaFoldDB" id="D8SAM1"/>
<evidence type="ECO:0000256" key="2">
    <source>
        <dbReference type="ARBA" id="ARBA00022448"/>
    </source>
</evidence>
<evidence type="ECO:0000313" key="8">
    <source>
        <dbReference type="EMBL" id="EFJ18451.1"/>
    </source>
</evidence>
<dbReference type="GO" id="GO:0009512">
    <property type="term" value="C:cytochrome b6f complex"/>
    <property type="evidence" value="ECO:0007669"/>
    <property type="project" value="InterPro"/>
</dbReference>
<dbReference type="HAMAP" id="MF_00396">
    <property type="entry name" value="Cytb6_f_PetM"/>
    <property type="match status" value="1"/>
</dbReference>
<evidence type="ECO:0000256" key="7">
    <source>
        <dbReference type="SAM" id="Phobius"/>
    </source>
</evidence>
<evidence type="ECO:0008006" key="10">
    <source>
        <dbReference type="Google" id="ProtNLM"/>
    </source>
</evidence>
<keyword evidence="2" id="KW-0813">Transport</keyword>
<dbReference type="OrthoDB" id="1926597at2759"/>
<evidence type="ECO:0000256" key="5">
    <source>
        <dbReference type="ARBA" id="ARBA00022989"/>
    </source>
</evidence>
<dbReference type="OMA" id="TEMQFAR"/>
<dbReference type="InterPro" id="IPR012595">
    <property type="entry name" value="PetM_cyt_b6/f_cplx_su7"/>
</dbReference>
<name>D8SAM1_SELML</name>
<sequence>MATMSASFVAASTIPISRSSGSSKQIHRMSSFGGLKAINTVMGLGCSQCVDQQFAQLQARALKSSSRRGGALAAKASVSEEVFRVVPIMTVLVLVGVAVGFVLLRVEQAVEEAEDG</sequence>
<keyword evidence="4" id="KW-0249">Electron transport</keyword>
<dbReference type="PANTHER" id="PTHR34951">
    <property type="entry name" value="B6F COMPLEX SUBUNIT, PUTATIVE, EXPRESSED-RELATED"/>
    <property type="match status" value="1"/>
</dbReference>
<evidence type="ECO:0000256" key="6">
    <source>
        <dbReference type="ARBA" id="ARBA00023136"/>
    </source>
</evidence>
<dbReference type="PANTHER" id="PTHR34951:SF1">
    <property type="entry name" value="B6F COMPLEX SUBUNIT, PUTATIVE, EXPRESSED-RELATED"/>
    <property type="match status" value="1"/>
</dbReference>
<reference evidence="8 9" key="1">
    <citation type="journal article" date="2011" name="Science">
        <title>The Selaginella genome identifies genetic changes associated with the evolution of vascular plants.</title>
        <authorList>
            <person name="Banks J.A."/>
            <person name="Nishiyama T."/>
            <person name="Hasebe M."/>
            <person name="Bowman J.L."/>
            <person name="Gribskov M."/>
            <person name="dePamphilis C."/>
            <person name="Albert V.A."/>
            <person name="Aono N."/>
            <person name="Aoyama T."/>
            <person name="Ambrose B.A."/>
            <person name="Ashton N.W."/>
            <person name="Axtell M.J."/>
            <person name="Barker E."/>
            <person name="Barker M.S."/>
            <person name="Bennetzen J.L."/>
            <person name="Bonawitz N.D."/>
            <person name="Chapple C."/>
            <person name="Cheng C."/>
            <person name="Correa L.G."/>
            <person name="Dacre M."/>
            <person name="DeBarry J."/>
            <person name="Dreyer I."/>
            <person name="Elias M."/>
            <person name="Engstrom E.M."/>
            <person name="Estelle M."/>
            <person name="Feng L."/>
            <person name="Finet C."/>
            <person name="Floyd S.K."/>
            <person name="Frommer W.B."/>
            <person name="Fujita T."/>
            <person name="Gramzow L."/>
            <person name="Gutensohn M."/>
            <person name="Harholt J."/>
            <person name="Hattori M."/>
            <person name="Heyl A."/>
            <person name="Hirai T."/>
            <person name="Hiwatashi Y."/>
            <person name="Ishikawa M."/>
            <person name="Iwata M."/>
            <person name="Karol K.G."/>
            <person name="Koehler B."/>
            <person name="Kolukisaoglu U."/>
            <person name="Kubo M."/>
            <person name="Kurata T."/>
            <person name="Lalonde S."/>
            <person name="Li K."/>
            <person name="Li Y."/>
            <person name="Litt A."/>
            <person name="Lyons E."/>
            <person name="Manning G."/>
            <person name="Maruyama T."/>
            <person name="Michael T.P."/>
            <person name="Mikami K."/>
            <person name="Miyazaki S."/>
            <person name="Morinaga S."/>
            <person name="Murata T."/>
            <person name="Mueller-Roeber B."/>
            <person name="Nelson D.R."/>
            <person name="Obara M."/>
            <person name="Oguri Y."/>
            <person name="Olmstead R.G."/>
            <person name="Onodera N."/>
            <person name="Petersen B.L."/>
            <person name="Pils B."/>
            <person name="Prigge M."/>
            <person name="Rensing S.A."/>
            <person name="Riano-Pachon D.M."/>
            <person name="Roberts A.W."/>
            <person name="Sato Y."/>
            <person name="Scheller H.V."/>
            <person name="Schulz B."/>
            <person name="Schulz C."/>
            <person name="Shakirov E.V."/>
            <person name="Shibagaki N."/>
            <person name="Shinohara N."/>
            <person name="Shippen D.E."/>
            <person name="Soerensen I."/>
            <person name="Sotooka R."/>
            <person name="Sugimoto N."/>
            <person name="Sugita M."/>
            <person name="Sumikawa N."/>
            <person name="Tanurdzic M."/>
            <person name="Theissen G."/>
            <person name="Ulvskov P."/>
            <person name="Wakazuki S."/>
            <person name="Weng J.K."/>
            <person name="Willats W.W."/>
            <person name="Wipf D."/>
            <person name="Wolf P.G."/>
            <person name="Yang L."/>
            <person name="Zimmer A.D."/>
            <person name="Zhu Q."/>
            <person name="Mitros T."/>
            <person name="Hellsten U."/>
            <person name="Loque D."/>
            <person name="Otillar R."/>
            <person name="Salamov A."/>
            <person name="Schmutz J."/>
            <person name="Shapiro H."/>
            <person name="Lindquist E."/>
            <person name="Lucas S."/>
            <person name="Rokhsar D."/>
            <person name="Grigoriev I.V."/>
        </authorList>
    </citation>
    <scope>NUCLEOTIDE SEQUENCE [LARGE SCALE GENOMIC DNA]</scope>
</reference>
<dbReference type="EMBL" id="GL377609">
    <property type="protein sequence ID" value="EFJ18451.1"/>
    <property type="molecule type" value="Genomic_DNA"/>
</dbReference>
<dbReference type="FunCoup" id="D8SAM1">
    <property type="interactions" value="2156"/>
</dbReference>
<organism evidence="9">
    <name type="scientific">Selaginella moellendorffii</name>
    <name type="common">Spikemoss</name>
    <dbReference type="NCBI Taxonomy" id="88036"/>
    <lineage>
        <taxon>Eukaryota</taxon>
        <taxon>Viridiplantae</taxon>
        <taxon>Streptophyta</taxon>
        <taxon>Embryophyta</taxon>
        <taxon>Tracheophyta</taxon>
        <taxon>Lycopodiopsida</taxon>
        <taxon>Selaginellales</taxon>
        <taxon>Selaginellaceae</taxon>
        <taxon>Selaginella</taxon>
    </lineage>
</organism>
<dbReference type="GO" id="GO:0016020">
    <property type="term" value="C:membrane"/>
    <property type="evidence" value="ECO:0007669"/>
    <property type="project" value="UniProtKB-SubCell"/>
</dbReference>
<proteinExistence type="inferred from homology"/>
<dbReference type="Proteomes" id="UP000001514">
    <property type="component" value="Unassembled WGS sequence"/>
</dbReference>
<keyword evidence="5 7" id="KW-1133">Transmembrane helix</keyword>
<dbReference type="Gramene" id="EFJ18451">
    <property type="protein sequence ID" value="EFJ18451"/>
    <property type="gene ID" value="SELMODRAFT_444444"/>
</dbReference>
<keyword evidence="9" id="KW-1185">Reference proteome</keyword>
<gene>
    <name evidence="8" type="ORF">SELMODRAFT_444444</name>
</gene>
<protein>
    <recommendedName>
        <fullName evidence="10">Cytochrome b6-f complex subunit 7</fullName>
    </recommendedName>
</protein>
<evidence type="ECO:0000256" key="4">
    <source>
        <dbReference type="ARBA" id="ARBA00022982"/>
    </source>
</evidence>
<accession>D8SAM1</accession>
<dbReference type="HOGENOM" id="CLU_162918_0_0_1"/>
<dbReference type="SUPFAM" id="SSF103441">
    <property type="entry name" value="PetM subunit of the cytochrome b6f complex"/>
    <property type="match status" value="1"/>
</dbReference>
<dbReference type="InParanoid" id="D8SAM1"/>
<evidence type="ECO:0000256" key="3">
    <source>
        <dbReference type="ARBA" id="ARBA00022692"/>
    </source>
</evidence>
<dbReference type="KEGG" id="smo:SELMODRAFT_444444"/>
<dbReference type="Pfam" id="PF08041">
    <property type="entry name" value="PetM"/>
    <property type="match status" value="1"/>
</dbReference>